<proteinExistence type="predicted"/>
<sequence>MVRSSLDSTTTTSAPKKRGNKGLRSLSASEIAKNAKTFDTWCSHQRCEEVAFSDLPSDFEEAVDTVFNTQGCLPEEWLDKSSKFYRRMKATSSPEFIAFMVRARKECPRLFSKAVPARSNCRLLDELKTVFLSWERLHRMRSASEDKISEADFVSNVYEGLRSSALRRSTYKSKWPISLPQPTARREIRTQSIRILNAKSVVPDGVVFVPEKAIRKLSHAAESAFKQLRRSSLTGSAAKGGESFATQSTPCVQLPRTPGFQFATAFWEDKKPAHTLLEDAYRQNRMATAAAVRHLHSLHVEAPVFGLVWSDGTVRAHVDWSVSKGGGPPTVRSALFPGLSGDDGWGEGSHAHEWNLDEPGGIIDLFLVLKNVDQWSTDGFLKRVEVGITDLVDSVLNRGCPYRSWKRIGTFKSQKAKEAQATENSSSQPSAQPTIARNTRARCRARKS</sequence>
<organism evidence="1 2">
    <name type="scientific">Russula earlei</name>
    <dbReference type="NCBI Taxonomy" id="71964"/>
    <lineage>
        <taxon>Eukaryota</taxon>
        <taxon>Fungi</taxon>
        <taxon>Dikarya</taxon>
        <taxon>Basidiomycota</taxon>
        <taxon>Agaricomycotina</taxon>
        <taxon>Agaricomycetes</taxon>
        <taxon>Russulales</taxon>
        <taxon>Russulaceae</taxon>
        <taxon>Russula</taxon>
    </lineage>
</organism>
<comment type="caution">
    <text evidence="1">The sequence shown here is derived from an EMBL/GenBank/DDBJ whole genome shotgun (WGS) entry which is preliminary data.</text>
</comment>
<dbReference type="Proteomes" id="UP001207468">
    <property type="component" value="Unassembled WGS sequence"/>
</dbReference>
<evidence type="ECO:0000313" key="1">
    <source>
        <dbReference type="EMBL" id="KAI9513049.1"/>
    </source>
</evidence>
<gene>
    <name evidence="1" type="ORF">F5148DRAFT_463897</name>
</gene>
<dbReference type="EMBL" id="JAGFNK010000003">
    <property type="protein sequence ID" value="KAI9513049.1"/>
    <property type="molecule type" value="Genomic_DNA"/>
</dbReference>
<reference evidence="1" key="1">
    <citation type="submission" date="2021-03" db="EMBL/GenBank/DDBJ databases">
        <title>Evolutionary priming and transition to the ectomycorrhizal habit in an iconic lineage of mushroom-forming fungi: is preadaptation a requirement?</title>
        <authorList>
            <consortium name="DOE Joint Genome Institute"/>
            <person name="Looney B.P."/>
            <person name="Miyauchi S."/>
            <person name="Morin E."/>
            <person name="Drula E."/>
            <person name="Courty P.E."/>
            <person name="Chicoki N."/>
            <person name="Fauchery L."/>
            <person name="Kohler A."/>
            <person name="Kuo A."/>
            <person name="LaButti K."/>
            <person name="Pangilinan J."/>
            <person name="Lipzen A."/>
            <person name="Riley R."/>
            <person name="Andreopoulos W."/>
            <person name="He G."/>
            <person name="Johnson J."/>
            <person name="Barry K.W."/>
            <person name="Grigoriev I.V."/>
            <person name="Nagy L."/>
            <person name="Hibbett D."/>
            <person name="Henrissat B."/>
            <person name="Matheny P.B."/>
            <person name="Labbe J."/>
            <person name="Martin A.F."/>
        </authorList>
    </citation>
    <scope>NUCLEOTIDE SEQUENCE</scope>
    <source>
        <strain evidence="1">BPL698</strain>
    </source>
</reference>
<evidence type="ECO:0000313" key="2">
    <source>
        <dbReference type="Proteomes" id="UP001207468"/>
    </source>
</evidence>
<keyword evidence="2" id="KW-1185">Reference proteome</keyword>
<name>A0ACC0UMW1_9AGAM</name>
<accession>A0ACC0UMW1</accession>
<protein>
    <submittedName>
        <fullName evidence="1">Uncharacterized protein</fullName>
    </submittedName>
</protein>